<dbReference type="PRINTS" id="PR00063">
    <property type="entry name" value="RIBOSOMALL27"/>
</dbReference>
<dbReference type="InterPro" id="IPR001684">
    <property type="entry name" value="Ribosomal_bL27"/>
</dbReference>
<dbReference type="PANTHER" id="PTHR15893">
    <property type="entry name" value="RIBOSOMAL PROTEIN L27"/>
    <property type="match status" value="1"/>
</dbReference>
<dbReference type="GO" id="GO:0003735">
    <property type="term" value="F:structural constituent of ribosome"/>
    <property type="evidence" value="ECO:0007669"/>
    <property type="project" value="InterPro"/>
</dbReference>
<comment type="similarity">
    <text evidence="2">Belongs to the bacterial ribosomal protein bL27 family.</text>
</comment>
<dbReference type="AlphaFoldDB" id="A0A6A6V7N3"/>
<dbReference type="PROSITE" id="PS00831">
    <property type="entry name" value="RIBOSOMAL_L27"/>
    <property type="match status" value="1"/>
</dbReference>
<evidence type="ECO:0000256" key="7">
    <source>
        <dbReference type="SAM" id="MobiDB-lite"/>
    </source>
</evidence>
<gene>
    <name evidence="8" type="ORF">M011DRAFT_446127</name>
</gene>
<dbReference type="Pfam" id="PF01016">
    <property type="entry name" value="Ribosomal_L27"/>
    <property type="match status" value="1"/>
</dbReference>
<reference evidence="8" key="1">
    <citation type="journal article" date="2020" name="Stud. Mycol.">
        <title>101 Dothideomycetes genomes: a test case for predicting lifestyles and emergence of pathogens.</title>
        <authorList>
            <person name="Haridas S."/>
            <person name="Albert R."/>
            <person name="Binder M."/>
            <person name="Bloem J."/>
            <person name="Labutti K."/>
            <person name="Salamov A."/>
            <person name="Andreopoulos B."/>
            <person name="Baker S."/>
            <person name="Barry K."/>
            <person name="Bills G."/>
            <person name="Bluhm B."/>
            <person name="Cannon C."/>
            <person name="Castanera R."/>
            <person name="Culley D."/>
            <person name="Daum C."/>
            <person name="Ezra D."/>
            <person name="Gonzalez J."/>
            <person name="Henrissat B."/>
            <person name="Kuo A."/>
            <person name="Liang C."/>
            <person name="Lipzen A."/>
            <person name="Lutzoni F."/>
            <person name="Magnuson J."/>
            <person name="Mondo S."/>
            <person name="Nolan M."/>
            <person name="Ohm R."/>
            <person name="Pangilinan J."/>
            <person name="Park H.-J."/>
            <person name="Ramirez L."/>
            <person name="Alfaro M."/>
            <person name="Sun H."/>
            <person name="Tritt A."/>
            <person name="Yoshinaga Y."/>
            <person name="Zwiers L.-H."/>
            <person name="Turgeon B."/>
            <person name="Goodwin S."/>
            <person name="Spatafora J."/>
            <person name="Crous P."/>
            <person name="Grigoriev I."/>
        </authorList>
    </citation>
    <scope>NUCLEOTIDE SEQUENCE</scope>
    <source>
        <strain evidence="8">CBS 119925</strain>
    </source>
</reference>
<keyword evidence="4" id="KW-0496">Mitochondrion</keyword>
<comment type="subcellular location">
    <subcellularLocation>
        <location evidence="1">Mitochondrion</location>
    </subcellularLocation>
</comment>
<dbReference type="FunFam" id="2.40.50.100:FF:000042">
    <property type="entry name" value="50S ribosomal protein L27"/>
    <property type="match status" value="1"/>
</dbReference>
<evidence type="ECO:0000313" key="8">
    <source>
        <dbReference type="EMBL" id="KAF2746083.1"/>
    </source>
</evidence>
<proteinExistence type="inferred from homology"/>
<feature type="region of interest" description="Disordered" evidence="7">
    <location>
        <begin position="230"/>
        <end position="256"/>
    </location>
</feature>
<dbReference type="Proteomes" id="UP000799440">
    <property type="component" value="Unassembled WGS sequence"/>
</dbReference>
<organism evidence="8 9">
    <name type="scientific">Sporormia fimetaria CBS 119925</name>
    <dbReference type="NCBI Taxonomy" id="1340428"/>
    <lineage>
        <taxon>Eukaryota</taxon>
        <taxon>Fungi</taxon>
        <taxon>Dikarya</taxon>
        <taxon>Ascomycota</taxon>
        <taxon>Pezizomycotina</taxon>
        <taxon>Dothideomycetes</taxon>
        <taxon>Pleosporomycetidae</taxon>
        <taxon>Pleosporales</taxon>
        <taxon>Sporormiaceae</taxon>
        <taxon>Sporormia</taxon>
    </lineage>
</organism>
<evidence type="ECO:0000256" key="6">
    <source>
        <dbReference type="ARBA" id="ARBA00035267"/>
    </source>
</evidence>
<dbReference type="GO" id="GO:0006412">
    <property type="term" value="P:translation"/>
    <property type="evidence" value="ECO:0007669"/>
    <property type="project" value="InterPro"/>
</dbReference>
<dbReference type="Gene3D" id="2.40.50.100">
    <property type="match status" value="1"/>
</dbReference>
<evidence type="ECO:0000256" key="1">
    <source>
        <dbReference type="ARBA" id="ARBA00004173"/>
    </source>
</evidence>
<dbReference type="SUPFAM" id="SSF110324">
    <property type="entry name" value="Ribosomal L27 protein-like"/>
    <property type="match status" value="1"/>
</dbReference>
<name>A0A6A6V7N3_9PLEO</name>
<dbReference type="PANTHER" id="PTHR15893:SF0">
    <property type="entry name" value="LARGE RIBOSOMAL SUBUNIT PROTEIN BL27M"/>
    <property type="match status" value="1"/>
</dbReference>
<evidence type="ECO:0000256" key="5">
    <source>
        <dbReference type="ARBA" id="ARBA00023274"/>
    </source>
</evidence>
<evidence type="ECO:0000256" key="2">
    <source>
        <dbReference type="ARBA" id="ARBA00010797"/>
    </source>
</evidence>
<dbReference type="GO" id="GO:0005762">
    <property type="term" value="C:mitochondrial large ribosomal subunit"/>
    <property type="evidence" value="ECO:0007669"/>
    <property type="project" value="TreeGrafter"/>
</dbReference>
<sequence length="256" mass="28696">MLRPRLFAPARALLQTSVPVFTPSKHILDSLRSATPAVSSPSLSFIRHATHQAQGRANGAKQGPGKRLGAKKSGGEYVVPGNIIFRQRGTSWYPGENCKMGRDHCIYAVEAGYVRYYKDPAKHPDRQYIGVVFNKEDKLPYPPNAVRRRRLNMLPTPIAEPEAPKTEEGVAEGDIVVAAVATNATNGKRYQIRPTNWEIGRAGEERAQTVKKFIPGNRFLAWRKRAKRRARAREARKLRNAQKLAKKAKVAKPKKR</sequence>
<dbReference type="OrthoDB" id="1867012at2759"/>
<feature type="compositionally biased region" description="Basic residues" evidence="7">
    <location>
        <begin position="238"/>
        <end position="256"/>
    </location>
</feature>
<accession>A0A6A6V7N3</accession>
<protein>
    <recommendedName>
        <fullName evidence="6">Large ribosomal subunit protein bL27m</fullName>
    </recommendedName>
</protein>
<dbReference type="InterPro" id="IPR018261">
    <property type="entry name" value="Ribosomal_bL27_CS"/>
</dbReference>
<evidence type="ECO:0000256" key="4">
    <source>
        <dbReference type="ARBA" id="ARBA00023128"/>
    </source>
</evidence>
<keyword evidence="9" id="KW-1185">Reference proteome</keyword>
<evidence type="ECO:0000313" key="9">
    <source>
        <dbReference type="Proteomes" id="UP000799440"/>
    </source>
</evidence>
<keyword evidence="5" id="KW-0687">Ribonucleoprotein</keyword>
<evidence type="ECO:0000256" key="3">
    <source>
        <dbReference type="ARBA" id="ARBA00022980"/>
    </source>
</evidence>
<keyword evidence="3" id="KW-0689">Ribosomal protein</keyword>
<dbReference type="EMBL" id="MU006579">
    <property type="protein sequence ID" value="KAF2746083.1"/>
    <property type="molecule type" value="Genomic_DNA"/>
</dbReference>
<feature type="region of interest" description="Disordered" evidence="7">
    <location>
        <begin position="53"/>
        <end position="72"/>
    </location>
</feature>